<dbReference type="Proteomes" id="UP001519460">
    <property type="component" value="Unassembled WGS sequence"/>
</dbReference>
<evidence type="ECO:0000256" key="1">
    <source>
        <dbReference type="SAM" id="MobiDB-lite"/>
    </source>
</evidence>
<keyword evidence="3" id="KW-1185">Reference proteome</keyword>
<feature type="region of interest" description="Disordered" evidence="1">
    <location>
        <begin position="135"/>
        <end position="154"/>
    </location>
</feature>
<feature type="region of interest" description="Disordered" evidence="1">
    <location>
        <begin position="12"/>
        <end position="122"/>
    </location>
</feature>
<dbReference type="EMBL" id="JACVVK020000198">
    <property type="protein sequence ID" value="KAK7485169.1"/>
    <property type="molecule type" value="Genomic_DNA"/>
</dbReference>
<name>A0ABD0KDH2_9CAEN</name>
<gene>
    <name evidence="2" type="ORF">BaRGS_00023579</name>
</gene>
<evidence type="ECO:0000313" key="3">
    <source>
        <dbReference type="Proteomes" id="UP001519460"/>
    </source>
</evidence>
<organism evidence="2 3">
    <name type="scientific">Batillaria attramentaria</name>
    <dbReference type="NCBI Taxonomy" id="370345"/>
    <lineage>
        <taxon>Eukaryota</taxon>
        <taxon>Metazoa</taxon>
        <taxon>Spiralia</taxon>
        <taxon>Lophotrochozoa</taxon>
        <taxon>Mollusca</taxon>
        <taxon>Gastropoda</taxon>
        <taxon>Caenogastropoda</taxon>
        <taxon>Sorbeoconcha</taxon>
        <taxon>Cerithioidea</taxon>
        <taxon>Batillariidae</taxon>
        <taxon>Batillaria</taxon>
    </lineage>
</organism>
<protein>
    <recommendedName>
        <fullName evidence="4">BESS domain-containing protein</fullName>
    </recommendedName>
</protein>
<sequence length="220" mass="24746">MQCCSLFLLQSSQVQPQSPHVPLEIASQANESQEEEQEEQSQSQGDLGLLMHRVGMGVTARPSAQRPRSAPLLEGTPSTSESERVGPSSIAAHPRRHSAPDHQESDYSAPGPQNGMSQNTSTSRRILDTAVHQFEGQAPDMYSPPSKRRKQDPTEEALRVLHSIANRRHETRPVDPEVAENEHFFKMMAYKVSKLPTDVQESLRFQMHKLVYEEQRKLSQ</sequence>
<accession>A0ABD0KDH2</accession>
<comment type="caution">
    <text evidence="2">The sequence shown here is derived from an EMBL/GenBank/DDBJ whole genome shotgun (WGS) entry which is preliminary data.</text>
</comment>
<dbReference type="AlphaFoldDB" id="A0ABD0KDH2"/>
<proteinExistence type="predicted"/>
<feature type="compositionally biased region" description="Low complexity" evidence="1">
    <location>
        <begin position="12"/>
        <end position="23"/>
    </location>
</feature>
<reference evidence="2 3" key="1">
    <citation type="journal article" date="2023" name="Sci. Data">
        <title>Genome assembly of the Korean intertidal mud-creeper Batillaria attramentaria.</title>
        <authorList>
            <person name="Patra A.K."/>
            <person name="Ho P.T."/>
            <person name="Jun S."/>
            <person name="Lee S.J."/>
            <person name="Kim Y."/>
            <person name="Won Y.J."/>
        </authorList>
    </citation>
    <scope>NUCLEOTIDE SEQUENCE [LARGE SCALE GENOMIC DNA]</scope>
    <source>
        <strain evidence="2">Wonlab-2016</strain>
    </source>
</reference>
<evidence type="ECO:0008006" key="4">
    <source>
        <dbReference type="Google" id="ProtNLM"/>
    </source>
</evidence>
<evidence type="ECO:0000313" key="2">
    <source>
        <dbReference type="EMBL" id="KAK7485169.1"/>
    </source>
</evidence>